<evidence type="ECO:0000256" key="1">
    <source>
        <dbReference type="SAM" id="SignalP"/>
    </source>
</evidence>
<dbReference type="Proteomes" id="UP001429564">
    <property type="component" value="Unassembled WGS sequence"/>
</dbReference>
<feature type="signal peptide" evidence="1">
    <location>
        <begin position="1"/>
        <end position="21"/>
    </location>
</feature>
<reference evidence="2 3" key="1">
    <citation type="submission" date="2018-05" db="EMBL/GenBank/DDBJ databases">
        <authorList>
            <person name="Zhang Y.-J."/>
        </authorList>
    </citation>
    <scope>NUCLEOTIDE SEQUENCE [LARGE SCALE GENOMIC DNA]</scope>
    <source>
        <strain evidence="2 3">CY04</strain>
    </source>
</reference>
<dbReference type="RefSeq" id="WP_167683626.1">
    <property type="nucleotide sequence ID" value="NZ_QHLQ01000006.1"/>
</dbReference>
<keyword evidence="3" id="KW-1185">Reference proteome</keyword>
<name>A0ABX0W9R5_9RHOB</name>
<gene>
    <name evidence="2" type="ORF">DL239_08685</name>
</gene>
<accession>A0ABX0W9R5</accession>
<feature type="chain" id="PRO_5046875716" evidence="1">
    <location>
        <begin position="22"/>
        <end position="224"/>
    </location>
</feature>
<evidence type="ECO:0000313" key="2">
    <source>
        <dbReference type="EMBL" id="NIZ61050.1"/>
    </source>
</evidence>
<protein>
    <submittedName>
        <fullName evidence="2">Uncharacterized protein</fullName>
    </submittedName>
</protein>
<evidence type="ECO:0000313" key="3">
    <source>
        <dbReference type="Proteomes" id="UP001429564"/>
    </source>
</evidence>
<keyword evidence="1" id="KW-0732">Signal</keyword>
<sequence>MSIRTIIGLSLFLPLAPVAQAQDTGVSFNLFSYEGAYFNKIFRFDADYTAKYDIPIKVPFALEIPVRRDIELIADGRPDGGLVKFTFATKAPEGRRFVENFHVANATFPIPEGSIDPMPIRLRTAAQALAHSAFPNAVKGFTNAKVISSREISVNNMRAAEVLGTYTDPVNGPMILQMVAIPHPDRAESYFVLHNISRTLVPMDGPKRLPETLGGRVLSSFTYE</sequence>
<dbReference type="EMBL" id="QHLQ01000006">
    <property type="protein sequence ID" value="NIZ61050.1"/>
    <property type="molecule type" value="Genomic_DNA"/>
</dbReference>
<organism evidence="2 3">
    <name type="scientific">Parasedimentitalea denitrificans</name>
    <dbReference type="NCBI Taxonomy" id="2211118"/>
    <lineage>
        <taxon>Bacteria</taxon>
        <taxon>Pseudomonadati</taxon>
        <taxon>Pseudomonadota</taxon>
        <taxon>Alphaproteobacteria</taxon>
        <taxon>Rhodobacterales</taxon>
        <taxon>Paracoccaceae</taxon>
        <taxon>Parasedimentitalea</taxon>
    </lineage>
</organism>
<proteinExistence type="predicted"/>
<comment type="caution">
    <text evidence="2">The sequence shown here is derived from an EMBL/GenBank/DDBJ whole genome shotgun (WGS) entry which is preliminary data.</text>
</comment>